<dbReference type="Proteomes" id="UP001196413">
    <property type="component" value="Unassembled WGS sequence"/>
</dbReference>
<dbReference type="AlphaFoldDB" id="A0AAD5QQL4"/>
<evidence type="ECO:0000313" key="2">
    <source>
        <dbReference type="EMBL" id="KAJ1355331.1"/>
    </source>
</evidence>
<keyword evidence="3" id="KW-1185">Reference proteome</keyword>
<accession>A0AAD5QQL4</accession>
<organism evidence="2 3">
    <name type="scientific">Parelaphostrongylus tenuis</name>
    <name type="common">Meningeal worm</name>
    <dbReference type="NCBI Taxonomy" id="148309"/>
    <lineage>
        <taxon>Eukaryota</taxon>
        <taxon>Metazoa</taxon>
        <taxon>Ecdysozoa</taxon>
        <taxon>Nematoda</taxon>
        <taxon>Chromadorea</taxon>
        <taxon>Rhabditida</taxon>
        <taxon>Rhabditina</taxon>
        <taxon>Rhabditomorpha</taxon>
        <taxon>Strongyloidea</taxon>
        <taxon>Metastrongylidae</taxon>
        <taxon>Parelaphostrongylus</taxon>
    </lineage>
</organism>
<dbReference type="EMBL" id="JAHQIW010002447">
    <property type="protein sequence ID" value="KAJ1355331.1"/>
    <property type="molecule type" value="Genomic_DNA"/>
</dbReference>
<proteinExistence type="predicted"/>
<sequence length="135" mass="15119">MNNIQLENDLCKRYCSRRTALEFLTNRSKSVVDPVEVIGFVEKYEILGFAFVEEKFCLAKKVVEQSYIRTVSVFIGITACLVSGLFFGSRFAAIKGYNAGDGHIPTIPIIHRIGMLIGFLLRNSTKYLTGWATGN</sequence>
<protein>
    <submittedName>
        <fullName evidence="2">Uncharacterized protein</fullName>
    </submittedName>
</protein>
<gene>
    <name evidence="2" type="ORF">KIN20_012695</name>
</gene>
<evidence type="ECO:0000256" key="1">
    <source>
        <dbReference type="SAM" id="Phobius"/>
    </source>
</evidence>
<keyword evidence="1" id="KW-0472">Membrane</keyword>
<keyword evidence="1" id="KW-0812">Transmembrane</keyword>
<feature type="transmembrane region" description="Helical" evidence="1">
    <location>
        <begin position="67"/>
        <end position="87"/>
    </location>
</feature>
<reference evidence="2" key="1">
    <citation type="submission" date="2021-06" db="EMBL/GenBank/DDBJ databases">
        <title>Parelaphostrongylus tenuis whole genome reference sequence.</title>
        <authorList>
            <person name="Garwood T.J."/>
            <person name="Larsen P.A."/>
            <person name="Fountain-Jones N.M."/>
            <person name="Garbe J.R."/>
            <person name="Macchietto M.G."/>
            <person name="Kania S.A."/>
            <person name="Gerhold R.W."/>
            <person name="Richards J.E."/>
            <person name="Wolf T.M."/>
        </authorList>
    </citation>
    <scope>NUCLEOTIDE SEQUENCE</scope>
    <source>
        <strain evidence="2">MNPRO001-30</strain>
        <tissue evidence="2">Meninges</tissue>
    </source>
</reference>
<evidence type="ECO:0000313" key="3">
    <source>
        <dbReference type="Proteomes" id="UP001196413"/>
    </source>
</evidence>
<comment type="caution">
    <text evidence="2">The sequence shown here is derived from an EMBL/GenBank/DDBJ whole genome shotgun (WGS) entry which is preliminary data.</text>
</comment>
<keyword evidence="1" id="KW-1133">Transmembrane helix</keyword>
<name>A0AAD5QQL4_PARTN</name>